<gene>
    <name evidence="1" type="ORF">CLV58_12366</name>
</gene>
<organism evidence="1 2">
    <name type="scientific">Spirosoma oryzae</name>
    <dbReference type="NCBI Taxonomy" id="1469603"/>
    <lineage>
        <taxon>Bacteria</taxon>
        <taxon>Pseudomonadati</taxon>
        <taxon>Bacteroidota</taxon>
        <taxon>Cytophagia</taxon>
        <taxon>Cytophagales</taxon>
        <taxon>Cytophagaceae</taxon>
        <taxon>Spirosoma</taxon>
    </lineage>
</organism>
<proteinExistence type="predicted"/>
<dbReference type="Proteomes" id="UP000238375">
    <property type="component" value="Unassembled WGS sequence"/>
</dbReference>
<evidence type="ECO:0000313" key="1">
    <source>
        <dbReference type="EMBL" id="PRY31103.1"/>
    </source>
</evidence>
<name>A0A2T0SCQ2_9BACT</name>
<dbReference type="RefSeq" id="WP_106139942.1">
    <property type="nucleotide sequence ID" value="NZ_PVTE01000023.1"/>
</dbReference>
<sequence>MISPYIANIIADMAADIDEEYMFVIRHVTRNWDKFVKWPSVQNLYFPAIHRMKATESYPSTIYDEHLTKMQERNIKSRKWTNDPAAIAYQLSSDVYPKRQKKASIHWHVRHIYDGQFPWTSNKVTLHAVKSGDHFTHSAGLVAIHPIADALADEFGYFAWLLRAEAYERFGYDPDNIFSSSVYNPL</sequence>
<protein>
    <submittedName>
        <fullName evidence="1">Uncharacterized protein</fullName>
    </submittedName>
</protein>
<reference evidence="1 2" key="1">
    <citation type="submission" date="2018-03" db="EMBL/GenBank/DDBJ databases">
        <title>Genomic Encyclopedia of Archaeal and Bacterial Type Strains, Phase II (KMG-II): from individual species to whole genera.</title>
        <authorList>
            <person name="Goeker M."/>
        </authorList>
    </citation>
    <scope>NUCLEOTIDE SEQUENCE [LARGE SCALE GENOMIC DNA]</scope>
    <source>
        <strain evidence="1 2">DSM 28354</strain>
    </source>
</reference>
<dbReference type="OrthoDB" id="9861908at2"/>
<accession>A0A2T0SCQ2</accession>
<dbReference type="EMBL" id="PVTE01000023">
    <property type="protein sequence ID" value="PRY31103.1"/>
    <property type="molecule type" value="Genomic_DNA"/>
</dbReference>
<comment type="caution">
    <text evidence="1">The sequence shown here is derived from an EMBL/GenBank/DDBJ whole genome shotgun (WGS) entry which is preliminary data.</text>
</comment>
<evidence type="ECO:0000313" key="2">
    <source>
        <dbReference type="Proteomes" id="UP000238375"/>
    </source>
</evidence>
<dbReference type="AlphaFoldDB" id="A0A2T0SCQ2"/>
<keyword evidence="2" id="KW-1185">Reference proteome</keyword>